<keyword evidence="3" id="KW-1185">Reference proteome</keyword>
<proteinExistence type="predicted"/>
<dbReference type="EMBL" id="MN586040">
    <property type="protein sequence ID" value="QGJ95038.1"/>
    <property type="molecule type" value="Genomic_DNA"/>
</dbReference>
<feature type="transmembrane region" description="Helical" evidence="1">
    <location>
        <begin position="7"/>
        <end position="30"/>
    </location>
</feature>
<keyword evidence="1" id="KW-0472">Membrane</keyword>
<accession>A0A649VRV6</accession>
<keyword evidence="1" id="KW-0812">Transmembrane</keyword>
<gene>
    <name evidence="2" type="primary">178</name>
    <name evidence="2" type="ORF">SEA_STORMAGEDDON_178</name>
</gene>
<dbReference type="GeneID" id="64766885"/>
<organism evidence="2 3">
    <name type="scientific">Gordonia phage Stormageddon</name>
    <dbReference type="NCBI Taxonomy" id="2656541"/>
    <lineage>
        <taxon>Viruses</taxon>
        <taxon>Duplodnaviria</taxon>
        <taxon>Heunggongvirae</taxon>
        <taxon>Uroviricota</taxon>
        <taxon>Caudoviricetes</taxon>
        <taxon>Stormageddonvirus</taxon>
        <taxon>Stormageddonvirus Stormageddon</taxon>
    </lineage>
</organism>
<evidence type="ECO:0000256" key="1">
    <source>
        <dbReference type="SAM" id="Phobius"/>
    </source>
</evidence>
<protein>
    <submittedName>
        <fullName evidence="2">Uncharacterized protein</fullName>
    </submittedName>
</protein>
<dbReference type="Proteomes" id="UP000423065">
    <property type="component" value="Segment"/>
</dbReference>
<sequence length="31" mass="3311">MIRALKVFAVAVGIETALGLACCVLLVYLME</sequence>
<dbReference type="KEGG" id="vg:64766885"/>
<name>A0A649VRV6_9CAUD</name>
<keyword evidence="1" id="KW-1133">Transmembrane helix</keyword>
<dbReference type="RefSeq" id="YP_010059653.1">
    <property type="nucleotide sequence ID" value="NC_054726.1"/>
</dbReference>
<reference evidence="2 3" key="1">
    <citation type="submission" date="2019-10" db="EMBL/GenBank/DDBJ databases">
        <authorList>
            <person name="Garlena R.A."/>
            <person name="Russell D.A."/>
            <person name="Pope W.H."/>
            <person name="Jacobs-Sera D."/>
            <person name="Hatfull G.F."/>
        </authorList>
    </citation>
    <scope>NUCLEOTIDE SEQUENCE [LARGE SCALE GENOMIC DNA]</scope>
</reference>
<evidence type="ECO:0000313" key="3">
    <source>
        <dbReference type="Proteomes" id="UP000423065"/>
    </source>
</evidence>
<evidence type="ECO:0000313" key="2">
    <source>
        <dbReference type="EMBL" id="QGJ95038.1"/>
    </source>
</evidence>